<gene>
    <name evidence="1" type="ORF">T190115A13A_50027</name>
</gene>
<evidence type="ECO:0000313" key="1">
    <source>
        <dbReference type="EMBL" id="CAL2107785.1"/>
    </source>
</evidence>
<evidence type="ECO:0000313" key="2">
    <source>
        <dbReference type="Proteomes" id="UP001497602"/>
    </source>
</evidence>
<proteinExistence type="predicted"/>
<dbReference type="SUPFAM" id="SSF158745">
    <property type="entry name" value="LanC-like"/>
    <property type="match status" value="1"/>
</dbReference>
<reference evidence="1 2" key="1">
    <citation type="submission" date="2024-05" db="EMBL/GenBank/DDBJ databases">
        <authorList>
            <person name="Duchaud E."/>
        </authorList>
    </citation>
    <scope>NUCLEOTIDE SEQUENCE [LARGE SCALE GENOMIC DNA]</scope>
    <source>
        <strain evidence="1">Ena-SAMPLE-TAB-13-05-2024-13:56:06:370-140305</strain>
    </source>
</reference>
<dbReference type="SMART" id="SM01260">
    <property type="entry name" value="LANC_like"/>
    <property type="match status" value="1"/>
</dbReference>
<dbReference type="Pfam" id="PF05147">
    <property type="entry name" value="LANC_like"/>
    <property type="match status" value="1"/>
</dbReference>
<dbReference type="InterPro" id="IPR007822">
    <property type="entry name" value="LANC-like"/>
</dbReference>
<dbReference type="Proteomes" id="UP001497602">
    <property type="component" value="Unassembled WGS sequence"/>
</dbReference>
<sequence>MQSKLTTTDTNILIDTITEAIIGKDKLELHNASYQTGLLGYSLYYSFLAKHKKDDIIIKKAEEYFNKGIEALDIHNFTRTYNTDTIDAHLAHIGRFIIYTKENNLLDIDAEEYLNQLDDILFDLMKTKISIKDFDPTSGALAAGLYFLSRAKEKESVKEYIKTLLFGIDNFAKKDKDGDYFWESPSLFNRVYLGISHGSSLLIAYAASAHALNIETELCENIIEKASNFLLKQYRKSEFKGLFPNKIGDKVEPMQFALCYGDIGVGYALLKASNVLKSEKLRSFSQLVLEDCLTRTKADNLTLDAGILYGASGLTIAFHKVAQISKDPRFYERASYWYNQIGSYAIHNNDFAGFQSRLDEESRLWNTSYGWGILGIGVTLMAYSDNDLPPTHTLTFLA</sequence>
<keyword evidence="2" id="KW-1185">Reference proteome</keyword>
<name>A0ABP1FBM2_9FLAO</name>
<dbReference type="Gene3D" id="1.50.10.20">
    <property type="match status" value="1"/>
</dbReference>
<protein>
    <submittedName>
        <fullName evidence="1">Lantibiotic biosynthesis protein</fullName>
    </submittedName>
</protein>
<dbReference type="RefSeq" id="WP_348739376.1">
    <property type="nucleotide sequence ID" value="NZ_CAXJRC010000042.1"/>
</dbReference>
<dbReference type="PRINTS" id="PR01950">
    <property type="entry name" value="LANCSUPER"/>
</dbReference>
<accession>A0ABP1FBM2</accession>
<comment type="caution">
    <text evidence="1">The sequence shown here is derived from an EMBL/GenBank/DDBJ whole genome shotgun (WGS) entry which is preliminary data.</text>
</comment>
<dbReference type="EMBL" id="CAXJRC010000042">
    <property type="protein sequence ID" value="CAL2107785.1"/>
    <property type="molecule type" value="Genomic_DNA"/>
</dbReference>
<organism evidence="1 2">
    <name type="scientific">Tenacibaculum vairaonense</name>
    <dbReference type="NCBI Taxonomy" id="3137860"/>
    <lineage>
        <taxon>Bacteria</taxon>
        <taxon>Pseudomonadati</taxon>
        <taxon>Bacteroidota</taxon>
        <taxon>Flavobacteriia</taxon>
        <taxon>Flavobacteriales</taxon>
        <taxon>Flavobacteriaceae</taxon>
        <taxon>Tenacibaculum</taxon>
    </lineage>
</organism>